<dbReference type="Pfam" id="PF22794">
    <property type="entry name" value="jr-ZPR1"/>
    <property type="match status" value="2"/>
</dbReference>
<dbReference type="STRING" id="45286.A0A109UW38"/>
<dbReference type="Gene3D" id="2.60.120.1040">
    <property type="entry name" value="ZPR1, A/B domain"/>
    <property type="match status" value="2"/>
</dbReference>
<dbReference type="PANTHER" id="PTHR10876">
    <property type="entry name" value="ZINC FINGER PROTEIN ZPR1"/>
    <property type="match status" value="1"/>
</dbReference>
<dbReference type="GeneID" id="28721803"/>
<dbReference type="FunFam" id="2.60.120.1040:FF:000003">
    <property type="entry name" value="Zinc finger protein zpr1"/>
    <property type="match status" value="1"/>
</dbReference>
<feature type="domain" description="Zinc finger ZPR1-type" evidence="10">
    <location>
        <begin position="282"/>
        <end position="442"/>
    </location>
</feature>
<keyword evidence="3" id="KW-0479">Metal-binding</keyword>
<evidence type="ECO:0000259" key="10">
    <source>
        <dbReference type="SMART" id="SM00709"/>
    </source>
</evidence>
<sequence>MSNNRGNEDMFKPVGEAAEEFSNQNSGVTNTGASDAQGHPVQDIESLCMNCHENGTTRLLLTSIPYFREVVLMSFECPHCGLKNSEIQPASEIQQKGAKYKLKIESKEDFNRQVVKSETAVCNFLELGVEIPAKRGQLTTVEGLLSDMVEGLSSDQEARKAVDEEMYQKIEAFISKVRKTIACEEGTLPLTFTLDDPAGNSWIEYKPGELSHKWSQIEYVRSDEQNVVVGILSKDQLEERRQKEREELSERERNPSQAKKEIFLSDATDIENYRNEVQTFTATCSSCVQECDTHMKAVNIPHFKEVIIMSTVCHHCGYKSNEVKTGGEIPAKGRRITLLCEDPEDLSRDILKSETCTMSIPELNLDIQQGTLGGRFTTIEGILTQVHEELESRVFSQTSDSMDEATKNRWVSFFDGLKAALAGKIKFTLIMEDPLAGSYIQNVYAPDADPNMKIEDYERTDEQNDDLGITDMDVGQE</sequence>
<dbReference type="InterPro" id="IPR040141">
    <property type="entry name" value="ZPR1"/>
</dbReference>
<feature type="domain" description="Zinc finger ZPR1-type" evidence="10">
    <location>
        <begin position="46"/>
        <end position="205"/>
    </location>
</feature>
<comment type="function">
    <text evidence="8">Acts as a protein folding chaperone for elongation factor 1-alpha.</text>
</comment>
<dbReference type="OrthoDB" id="308464at2759"/>
<dbReference type="GO" id="GO:0008270">
    <property type="term" value="F:zinc ion binding"/>
    <property type="evidence" value="ECO:0007669"/>
    <property type="project" value="UniProtKB-KW"/>
</dbReference>
<accession>A0A109UW38</accession>
<feature type="region of interest" description="Disordered" evidence="9">
    <location>
        <begin position="458"/>
        <end position="477"/>
    </location>
</feature>
<keyword evidence="4" id="KW-0677">Repeat</keyword>
<evidence type="ECO:0000256" key="1">
    <source>
        <dbReference type="ARBA" id="ARBA00004123"/>
    </source>
</evidence>
<dbReference type="RefSeq" id="XP_017985652.1">
    <property type="nucleotide sequence ID" value="XM_018130252.1"/>
</dbReference>
<dbReference type="FunFam" id="2.60.120.1040:FF:000001">
    <property type="entry name" value="Zinc finger protein ZPR1"/>
    <property type="match status" value="1"/>
</dbReference>
<dbReference type="Gene3D" id="2.20.25.420">
    <property type="entry name" value="ZPR1, zinc finger domain"/>
    <property type="match status" value="2"/>
</dbReference>
<comment type="subcellular location">
    <subcellularLocation>
        <location evidence="1">Nucleus</location>
    </subcellularLocation>
</comment>
<dbReference type="GO" id="GO:0005634">
    <property type="term" value="C:nucleus"/>
    <property type="evidence" value="ECO:0007669"/>
    <property type="project" value="UniProtKB-SubCell"/>
</dbReference>
<keyword evidence="7" id="KW-0539">Nucleus</keyword>
<dbReference type="EMBL" id="CP014242">
    <property type="protein sequence ID" value="AMD18656.1"/>
    <property type="molecule type" value="Genomic_DNA"/>
</dbReference>
<evidence type="ECO:0000256" key="5">
    <source>
        <dbReference type="ARBA" id="ARBA00022771"/>
    </source>
</evidence>
<dbReference type="InterPro" id="IPR004457">
    <property type="entry name" value="Znf_ZPR1"/>
</dbReference>
<dbReference type="NCBIfam" id="TIGR00310">
    <property type="entry name" value="ZPR1_znf"/>
    <property type="match status" value="2"/>
</dbReference>
<dbReference type="InterPro" id="IPR042452">
    <property type="entry name" value="ZPR1_Znf1/2"/>
</dbReference>
<evidence type="ECO:0000256" key="6">
    <source>
        <dbReference type="ARBA" id="ARBA00022833"/>
    </source>
</evidence>
<keyword evidence="5" id="KW-0863">Zinc-finger</keyword>
<comment type="similarity">
    <text evidence="2">Belongs to the ZPR1 family.</text>
</comment>
<keyword evidence="6" id="KW-0862">Zinc</keyword>
<reference evidence="11 12" key="1">
    <citation type="submission" date="2016-01" db="EMBL/GenBank/DDBJ databases">
        <title>Genome sequence of the yeast Holleya sinecauda.</title>
        <authorList>
            <person name="Dietrich F.S."/>
        </authorList>
    </citation>
    <scope>NUCLEOTIDE SEQUENCE [LARGE SCALE GENOMIC DNA]</scope>
    <source>
        <strain evidence="11 12">ATCC 58844</strain>
    </source>
</reference>
<dbReference type="PANTHER" id="PTHR10876:SF0">
    <property type="entry name" value="ZINC FINGER PROTEIN ZPR1"/>
    <property type="match status" value="1"/>
</dbReference>
<organism evidence="11 12">
    <name type="scientific">Eremothecium sinecaudum</name>
    <dbReference type="NCBI Taxonomy" id="45286"/>
    <lineage>
        <taxon>Eukaryota</taxon>
        <taxon>Fungi</taxon>
        <taxon>Dikarya</taxon>
        <taxon>Ascomycota</taxon>
        <taxon>Saccharomycotina</taxon>
        <taxon>Saccharomycetes</taxon>
        <taxon>Saccharomycetales</taxon>
        <taxon>Saccharomycetaceae</taxon>
        <taxon>Eremothecium</taxon>
    </lineage>
</organism>
<dbReference type="FunFam" id="2.20.25.420:FF:000002">
    <property type="entry name" value="Zinc finger protein ZPR1"/>
    <property type="match status" value="1"/>
</dbReference>
<proteinExistence type="inferred from homology"/>
<dbReference type="FunFam" id="2.20.25.420:FF:000001">
    <property type="entry name" value="Zinc finger protein ZPR1"/>
    <property type="match status" value="1"/>
</dbReference>
<evidence type="ECO:0000256" key="3">
    <source>
        <dbReference type="ARBA" id="ARBA00022723"/>
    </source>
</evidence>
<evidence type="ECO:0000256" key="9">
    <source>
        <dbReference type="SAM" id="MobiDB-lite"/>
    </source>
</evidence>
<evidence type="ECO:0000256" key="8">
    <source>
        <dbReference type="ARBA" id="ARBA00054139"/>
    </source>
</evidence>
<evidence type="ECO:0000313" key="12">
    <source>
        <dbReference type="Proteomes" id="UP000243052"/>
    </source>
</evidence>
<dbReference type="InterPro" id="IPR042451">
    <property type="entry name" value="ZPR1_A/B_dom"/>
</dbReference>
<protein>
    <submittedName>
        <fullName evidence="11">HBL246Cp</fullName>
    </submittedName>
</protein>
<gene>
    <name evidence="11" type="ORF">AW171_hschr2168</name>
</gene>
<dbReference type="AlphaFoldDB" id="A0A109UW38"/>
<dbReference type="Proteomes" id="UP000243052">
    <property type="component" value="Chromosome ii"/>
</dbReference>
<evidence type="ECO:0000313" key="11">
    <source>
        <dbReference type="EMBL" id="AMD18656.1"/>
    </source>
</evidence>
<evidence type="ECO:0000256" key="7">
    <source>
        <dbReference type="ARBA" id="ARBA00023242"/>
    </source>
</evidence>
<dbReference type="InterPro" id="IPR056180">
    <property type="entry name" value="ZPR1_jr_dom"/>
</dbReference>
<dbReference type="SMART" id="SM00709">
    <property type="entry name" value="Zpr1"/>
    <property type="match status" value="2"/>
</dbReference>
<evidence type="ECO:0000256" key="4">
    <source>
        <dbReference type="ARBA" id="ARBA00022737"/>
    </source>
</evidence>
<dbReference type="Pfam" id="PF03367">
    <property type="entry name" value="Zn_ribbon_ZPR1"/>
    <property type="match status" value="2"/>
</dbReference>
<name>A0A109UW38_9SACH</name>
<evidence type="ECO:0000256" key="2">
    <source>
        <dbReference type="ARBA" id="ARBA00008354"/>
    </source>
</evidence>
<keyword evidence="12" id="KW-1185">Reference proteome</keyword>